<organism evidence="2 3">
    <name type="scientific">Nocardia cyriacigeorgica (strain GUH-2)</name>
    <dbReference type="NCBI Taxonomy" id="1127134"/>
    <lineage>
        <taxon>Bacteria</taxon>
        <taxon>Bacillati</taxon>
        <taxon>Actinomycetota</taxon>
        <taxon>Actinomycetes</taxon>
        <taxon>Mycobacteriales</taxon>
        <taxon>Nocardiaceae</taxon>
        <taxon>Nocardia</taxon>
    </lineage>
</organism>
<dbReference type="EMBL" id="FO082843">
    <property type="protein sequence ID" value="CCF63082.1"/>
    <property type="molecule type" value="Genomic_DNA"/>
</dbReference>
<name>H6R203_NOCCG</name>
<dbReference type="STRING" id="1127134.NOCYR_2305"/>
<evidence type="ECO:0000313" key="2">
    <source>
        <dbReference type="EMBL" id="CCF63082.1"/>
    </source>
</evidence>
<dbReference type="KEGG" id="ncy:NOCYR_2305"/>
<dbReference type="Proteomes" id="UP000008190">
    <property type="component" value="Chromosome"/>
</dbReference>
<sequence length="164" mass="18751">MIHRDTPDTFTRLFGEARGYAFHLETQDDYAAAEGASYDPWVPLVRDTVARGVQIQRTRIVTTPHSDYITWLLSRTGNAVANGEDIRWLPRHLADARDQASDDFWLIDGRIVAYTMFTETGGPAGIGITTEARQVQLCRDIYLRTWKQAIRHEDYLQSEHAGRQ</sequence>
<dbReference type="eggNOG" id="ENOG5032UPC">
    <property type="taxonomic scope" value="Bacteria"/>
</dbReference>
<gene>
    <name evidence="2" type="ordered locus">NOCYR_2305</name>
</gene>
<evidence type="ECO:0000259" key="1">
    <source>
        <dbReference type="Pfam" id="PF21806"/>
    </source>
</evidence>
<dbReference type="HOGENOM" id="CLU_097170_1_0_11"/>
<dbReference type="RefSeq" id="WP_014350542.1">
    <property type="nucleotide sequence ID" value="NC_016887.1"/>
</dbReference>
<dbReference type="InterPro" id="IPR049244">
    <property type="entry name" value="DUF6879"/>
</dbReference>
<feature type="domain" description="DUF6879" evidence="1">
    <location>
        <begin position="8"/>
        <end position="156"/>
    </location>
</feature>
<dbReference type="AlphaFoldDB" id="H6R203"/>
<dbReference type="Pfam" id="PF21806">
    <property type="entry name" value="DUF6879"/>
    <property type="match status" value="1"/>
</dbReference>
<reference evidence="2 3" key="1">
    <citation type="journal article" date="2012" name="J. Bacteriol.">
        <title>Genome sequence of the human- and animal-pathogenic strain Nocardia cyriacigeorgica GUH-2.</title>
        <authorList>
            <person name="Zoropogui A."/>
            <person name="Pujic P."/>
            <person name="Normand P."/>
            <person name="Barbe V."/>
            <person name="Beaman B."/>
            <person name="Beaman L."/>
            <person name="Boiron P."/>
            <person name="Colinon C."/>
            <person name="Deredjian A."/>
            <person name="Graindorge A."/>
            <person name="Mangenot S."/>
            <person name="Nazaret S."/>
            <person name="Neto M."/>
            <person name="Petit S."/>
            <person name="Roche D."/>
            <person name="Vallenet D."/>
            <person name="Rodriguez-Nava V."/>
            <person name="Richard Y."/>
            <person name="Cournoyer B."/>
            <person name="Blaha D."/>
        </authorList>
    </citation>
    <scope>NUCLEOTIDE SEQUENCE [LARGE SCALE GENOMIC DNA]</scope>
    <source>
        <strain evidence="2 3">GUH-2</strain>
    </source>
</reference>
<dbReference type="OrthoDB" id="3821358at2"/>
<accession>H6R203</accession>
<protein>
    <recommendedName>
        <fullName evidence="1">DUF6879 domain-containing protein</fullName>
    </recommendedName>
</protein>
<proteinExistence type="predicted"/>
<keyword evidence="3" id="KW-1185">Reference proteome</keyword>
<evidence type="ECO:0000313" key="3">
    <source>
        <dbReference type="Proteomes" id="UP000008190"/>
    </source>
</evidence>